<keyword evidence="3" id="KW-1185">Reference proteome</keyword>
<evidence type="ECO:0000313" key="2">
    <source>
        <dbReference type="EMBL" id="RMB94513.1"/>
    </source>
</evidence>
<dbReference type="AlphaFoldDB" id="A0A3M0J6K6"/>
<dbReference type="EMBL" id="QRBI01000197">
    <property type="protein sequence ID" value="RMB94513.1"/>
    <property type="molecule type" value="Genomic_DNA"/>
</dbReference>
<protein>
    <submittedName>
        <fullName evidence="2">Uncharacterized protein</fullName>
    </submittedName>
</protein>
<sequence>MCFTCGKHRIQREHMLELVCLGKMEQGQLPGACEFPGGTNRSGAPSFEGRLCMTCGVQEPRETETDERRFQAGILESVYTVSFSFAVPFLKITVFGEAVTCFHHSIAQGAAGEQNEEKQLRKGKLMLWRLSSRFEFSQTAAVSLPLAQETEQKHWDPGDVKGGPAGSTSNTSPWFCFLTSRQDNLD</sequence>
<dbReference type="Proteomes" id="UP000269221">
    <property type="component" value="Unassembled WGS sequence"/>
</dbReference>
<comment type="caution">
    <text evidence="2">The sequence shown here is derived from an EMBL/GenBank/DDBJ whole genome shotgun (WGS) entry which is preliminary data.</text>
</comment>
<feature type="region of interest" description="Disordered" evidence="1">
    <location>
        <begin position="148"/>
        <end position="168"/>
    </location>
</feature>
<accession>A0A3M0J6K6</accession>
<organism evidence="2 3">
    <name type="scientific">Hirundo rustica rustica</name>
    <dbReference type="NCBI Taxonomy" id="333673"/>
    <lineage>
        <taxon>Eukaryota</taxon>
        <taxon>Metazoa</taxon>
        <taxon>Chordata</taxon>
        <taxon>Craniata</taxon>
        <taxon>Vertebrata</taxon>
        <taxon>Euteleostomi</taxon>
        <taxon>Archelosauria</taxon>
        <taxon>Archosauria</taxon>
        <taxon>Dinosauria</taxon>
        <taxon>Saurischia</taxon>
        <taxon>Theropoda</taxon>
        <taxon>Coelurosauria</taxon>
        <taxon>Aves</taxon>
        <taxon>Neognathae</taxon>
        <taxon>Neoaves</taxon>
        <taxon>Telluraves</taxon>
        <taxon>Australaves</taxon>
        <taxon>Passeriformes</taxon>
        <taxon>Sylvioidea</taxon>
        <taxon>Hirundinidae</taxon>
        <taxon>Hirundo</taxon>
    </lineage>
</organism>
<evidence type="ECO:0000256" key="1">
    <source>
        <dbReference type="SAM" id="MobiDB-lite"/>
    </source>
</evidence>
<reference evidence="2 3" key="1">
    <citation type="submission" date="2018-07" db="EMBL/GenBank/DDBJ databases">
        <title>A high quality draft genome assembly of the barn swallow (H. rustica rustica).</title>
        <authorList>
            <person name="Formenti G."/>
            <person name="Chiara M."/>
            <person name="Poveda L."/>
            <person name="Francoijs K.-J."/>
            <person name="Bonisoli-Alquati A."/>
            <person name="Canova L."/>
            <person name="Gianfranceschi L."/>
            <person name="Horner D.S."/>
            <person name="Saino N."/>
        </authorList>
    </citation>
    <scope>NUCLEOTIDE SEQUENCE [LARGE SCALE GENOMIC DNA]</scope>
    <source>
        <strain evidence="2">Chelidonia</strain>
        <tissue evidence="2">Blood</tissue>
    </source>
</reference>
<gene>
    <name evidence="2" type="ORF">DUI87_29324</name>
</gene>
<evidence type="ECO:0000313" key="3">
    <source>
        <dbReference type="Proteomes" id="UP000269221"/>
    </source>
</evidence>
<name>A0A3M0J6K6_HIRRU</name>
<feature type="compositionally biased region" description="Basic and acidic residues" evidence="1">
    <location>
        <begin position="150"/>
        <end position="159"/>
    </location>
</feature>
<proteinExistence type="predicted"/>